<organism evidence="1">
    <name type="scientific">marine sediment metagenome</name>
    <dbReference type="NCBI Taxonomy" id="412755"/>
    <lineage>
        <taxon>unclassified sequences</taxon>
        <taxon>metagenomes</taxon>
        <taxon>ecological metagenomes</taxon>
    </lineage>
</organism>
<comment type="caution">
    <text evidence="1">The sequence shown here is derived from an EMBL/GenBank/DDBJ whole genome shotgun (WGS) entry which is preliminary data.</text>
</comment>
<evidence type="ECO:0000313" key="1">
    <source>
        <dbReference type="EMBL" id="GAI79070.1"/>
    </source>
</evidence>
<dbReference type="Gene3D" id="3.60.15.10">
    <property type="entry name" value="Ribonuclease Z/Hydroxyacylglutathione hydrolase-like"/>
    <property type="match status" value="1"/>
</dbReference>
<dbReference type="EMBL" id="BARW01011985">
    <property type="protein sequence ID" value="GAI79070.1"/>
    <property type="molecule type" value="Genomic_DNA"/>
</dbReference>
<protein>
    <submittedName>
        <fullName evidence="1">Uncharacterized protein</fullName>
    </submittedName>
</protein>
<dbReference type="SUPFAM" id="SSF56281">
    <property type="entry name" value="Metallo-hydrolase/oxidoreductase"/>
    <property type="match status" value="1"/>
</dbReference>
<dbReference type="InterPro" id="IPR036866">
    <property type="entry name" value="RibonucZ/Hydroxyglut_hydro"/>
</dbReference>
<gene>
    <name evidence="1" type="ORF">S12H4_22830</name>
</gene>
<sequence length="59" mass="6635">MKVSAVHPEHTRDSVGYVFDFDGIKVYISGDTKNQEKLRKVASFCADVAWMNAMNEISP</sequence>
<dbReference type="AlphaFoldDB" id="X1SUR2"/>
<reference evidence="1" key="1">
    <citation type="journal article" date="2014" name="Front. Microbiol.">
        <title>High frequency of phylogenetically diverse reductive dehalogenase-homologous genes in deep subseafloor sedimentary metagenomes.</title>
        <authorList>
            <person name="Kawai M."/>
            <person name="Futagami T."/>
            <person name="Toyoda A."/>
            <person name="Takaki Y."/>
            <person name="Nishi S."/>
            <person name="Hori S."/>
            <person name="Arai W."/>
            <person name="Tsubouchi T."/>
            <person name="Morono Y."/>
            <person name="Uchiyama I."/>
            <person name="Ito T."/>
            <person name="Fujiyama A."/>
            <person name="Inagaki F."/>
            <person name="Takami H."/>
        </authorList>
    </citation>
    <scope>NUCLEOTIDE SEQUENCE</scope>
    <source>
        <strain evidence="1">Expedition CK06-06</strain>
    </source>
</reference>
<proteinExistence type="predicted"/>
<name>X1SUR2_9ZZZZ</name>
<accession>X1SUR2</accession>